<dbReference type="InterPro" id="IPR036412">
    <property type="entry name" value="HAD-like_sf"/>
</dbReference>
<dbReference type="Gene3D" id="3.40.50.1000">
    <property type="entry name" value="HAD superfamily/HAD-like"/>
    <property type="match status" value="1"/>
</dbReference>
<dbReference type="GO" id="GO:0016787">
    <property type="term" value="F:hydrolase activity"/>
    <property type="evidence" value="ECO:0007669"/>
    <property type="project" value="UniProtKB-KW"/>
</dbReference>
<reference evidence="1 2" key="1">
    <citation type="submission" date="2013-05" db="EMBL/GenBank/DDBJ databases">
        <title>Draft genome of the parasitic nematode Anyclostoma ceylanicum.</title>
        <authorList>
            <person name="Mitreva M."/>
        </authorList>
    </citation>
    <scope>NUCLEOTIDE SEQUENCE [LARGE SCALE GENOMIC DNA]</scope>
</reference>
<dbReference type="InterPro" id="IPR011949">
    <property type="entry name" value="HAD-SF_hydro_IA_REG-2-like"/>
</dbReference>
<dbReference type="SUPFAM" id="SSF56784">
    <property type="entry name" value="HAD-like"/>
    <property type="match status" value="1"/>
</dbReference>
<dbReference type="PANTHER" id="PTHR46191:SF2">
    <property type="entry name" value="HALOACID DEHALOGENASE-LIKE HYDROLASE DOMAIN-CONTAINING PROTEIN 3"/>
    <property type="match status" value="1"/>
</dbReference>
<dbReference type="NCBIfam" id="TIGR02252">
    <property type="entry name" value="DREG-2"/>
    <property type="match status" value="1"/>
</dbReference>
<dbReference type="InterPro" id="IPR023214">
    <property type="entry name" value="HAD_sf"/>
</dbReference>
<evidence type="ECO:0000313" key="1">
    <source>
        <dbReference type="EMBL" id="EPB77196.1"/>
    </source>
</evidence>
<dbReference type="PANTHER" id="PTHR46191">
    <property type="match status" value="1"/>
</dbReference>
<protein>
    <submittedName>
        <fullName evidence="1">HAD hydrolase, REG-2-like, family IA</fullName>
    </submittedName>
</protein>
<gene>
    <name evidence="1" type="ORF">ANCCEY_03722</name>
</gene>
<dbReference type="InterPro" id="IPR006439">
    <property type="entry name" value="HAD-SF_hydro_IA"/>
</dbReference>
<sequence>MDKACSTFAKSSPSDVKVVSFDAMDTIIAMDEPFNKVYARIASDYGIDVHPADIASCFPKYMKDLSHNHPCFGFGSIGHFEWWKRIVIGCLQEGCSTPIDREKGDRIANGLYDYYATASAWRIVDPKLKSVLDQLRQNGLGVVVVSNFDGRLKEILQHLDLYHLFDMVVISGEVGVEKPNPKIFEIVLDHYHLPNACQLLHIGDNFEKDYQAARDFGARALLFDPLLVNQDVPSTDRITSFSELNLH</sequence>
<evidence type="ECO:0000313" key="2">
    <source>
        <dbReference type="Proteomes" id="UP000054495"/>
    </source>
</evidence>
<dbReference type="InterPro" id="IPR044924">
    <property type="entry name" value="HAD-SF_hydro_IA_REG-2-like_cap"/>
</dbReference>
<accession>A0A0D6M480</accession>
<organism evidence="1 2">
    <name type="scientific">Ancylostoma ceylanicum</name>
    <dbReference type="NCBI Taxonomy" id="53326"/>
    <lineage>
        <taxon>Eukaryota</taxon>
        <taxon>Metazoa</taxon>
        <taxon>Ecdysozoa</taxon>
        <taxon>Nematoda</taxon>
        <taxon>Chromadorea</taxon>
        <taxon>Rhabditida</taxon>
        <taxon>Rhabditina</taxon>
        <taxon>Rhabditomorpha</taxon>
        <taxon>Strongyloidea</taxon>
        <taxon>Ancylostomatidae</taxon>
        <taxon>Ancylostomatinae</taxon>
        <taxon>Ancylostoma</taxon>
    </lineage>
</organism>
<keyword evidence="2" id="KW-1185">Reference proteome</keyword>
<dbReference type="GO" id="GO:0005634">
    <property type="term" value="C:nucleus"/>
    <property type="evidence" value="ECO:0007669"/>
    <property type="project" value="TreeGrafter"/>
</dbReference>
<dbReference type="Pfam" id="PF00702">
    <property type="entry name" value="Hydrolase"/>
    <property type="match status" value="1"/>
</dbReference>
<dbReference type="Gene3D" id="1.10.150.720">
    <property type="entry name" value="Haloacid dehalogenase-like hydrolase"/>
    <property type="match status" value="1"/>
</dbReference>
<dbReference type="CDD" id="cd16415">
    <property type="entry name" value="HAD_dREG-2_like"/>
    <property type="match status" value="1"/>
</dbReference>
<dbReference type="SFLD" id="SFLDS00003">
    <property type="entry name" value="Haloacid_Dehalogenase"/>
    <property type="match status" value="1"/>
</dbReference>
<keyword evidence="1" id="KW-0378">Hydrolase</keyword>
<dbReference type="NCBIfam" id="TIGR01549">
    <property type="entry name" value="HAD-SF-IA-v1"/>
    <property type="match status" value="1"/>
</dbReference>
<proteinExistence type="predicted"/>
<dbReference type="EMBL" id="KE124843">
    <property type="protein sequence ID" value="EPB77196.1"/>
    <property type="molecule type" value="Genomic_DNA"/>
</dbReference>
<dbReference type="SFLD" id="SFLDG01129">
    <property type="entry name" value="C1.5:_HAD__Beta-PGM__Phosphata"/>
    <property type="match status" value="1"/>
</dbReference>
<dbReference type="Proteomes" id="UP000054495">
    <property type="component" value="Unassembled WGS sequence"/>
</dbReference>
<name>A0A0D6M480_9BILA</name>
<dbReference type="AlphaFoldDB" id="A0A0D6M480"/>
<dbReference type="InterPro" id="IPR051828">
    <property type="entry name" value="HAD-like_hydrolase_domain"/>
</dbReference>